<reference evidence="1 2" key="1">
    <citation type="journal article" date="2010" name="Science">
        <title>Genomic comparison of the ants Camponotus floridanus and Harpegnathos saltator.</title>
        <authorList>
            <person name="Bonasio R."/>
            <person name="Zhang G."/>
            <person name="Ye C."/>
            <person name="Mutti N.S."/>
            <person name="Fang X."/>
            <person name="Qin N."/>
            <person name="Donahue G."/>
            <person name="Yang P."/>
            <person name="Li Q."/>
            <person name="Li C."/>
            <person name="Zhang P."/>
            <person name="Huang Z."/>
            <person name="Berger S.L."/>
            <person name="Reinberg D."/>
            <person name="Wang J."/>
            <person name="Liebig J."/>
        </authorList>
    </citation>
    <scope>NUCLEOTIDE SEQUENCE [LARGE SCALE GENOMIC DNA]</scope>
    <source>
        <strain evidence="2">C129</strain>
    </source>
</reference>
<feature type="non-terminal residue" evidence="1">
    <location>
        <position position="1"/>
    </location>
</feature>
<dbReference type="Proteomes" id="UP000000311">
    <property type="component" value="Unassembled WGS sequence"/>
</dbReference>
<dbReference type="EMBL" id="GL441867">
    <property type="protein sequence ID" value="EFN64108.1"/>
    <property type="molecule type" value="Genomic_DNA"/>
</dbReference>
<gene>
    <name evidence="1" type="ORF">EAG_00332</name>
</gene>
<proteinExistence type="predicted"/>
<name>E2AR31_CAMFO</name>
<protein>
    <submittedName>
        <fullName evidence="1">Uncharacterized protein</fullName>
    </submittedName>
</protein>
<feature type="non-terminal residue" evidence="1">
    <location>
        <position position="137"/>
    </location>
</feature>
<dbReference type="InParanoid" id="E2AR31"/>
<dbReference type="AlphaFoldDB" id="E2AR31"/>
<evidence type="ECO:0000313" key="2">
    <source>
        <dbReference type="Proteomes" id="UP000000311"/>
    </source>
</evidence>
<keyword evidence="2" id="KW-1185">Reference proteome</keyword>
<organism evidence="2">
    <name type="scientific">Camponotus floridanus</name>
    <name type="common">Florida carpenter ant</name>
    <dbReference type="NCBI Taxonomy" id="104421"/>
    <lineage>
        <taxon>Eukaryota</taxon>
        <taxon>Metazoa</taxon>
        <taxon>Ecdysozoa</taxon>
        <taxon>Arthropoda</taxon>
        <taxon>Hexapoda</taxon>
        <taxon>Insecta</taxon>
        <taxon>Pterygota</taxon>
        <taxon>Neoptera</taxon>
        <taxon>Endopterygota</taxon>
        <taxon>Hymenoptera</taxon>
        <taxon>Apocrita</taxon>
        <taxon>Aculeata</taxon>
        <taxon>Formicoidea</taxon>
        <taxon>Formicidae</taxon>
        <taxon>Formicinae</taxon>
        <taxon>Camponotus</taxon>
    </lineage>
</organism>
<sequence>SKEKSKVVRRLPRSSAVTLRISEEDKEKHTYADILRTARDKISLEKLDIEKTRIKKTAGGNILIAIPGANKGAEADKLAEELSKVLDNAVTIARPNIMGELRMFGLDDSISKDEIKEVISTQGKCKVTDVVTAEFRV</sequence>
<dbReference type="OrthoDB" id="7615112at2759"/>
<evidence type="ECO:0000313" key="1">
    <source>
        <dbReference type="EMBL" id="EFN64108.1"/>
    </source>
</evidence>
<accession>E2AR31</accession>